<dbReference type="InterPro" id="IPR037185">
    <property type="entry name" value="EmrE-like"/>
</dbReference>
<feature type="transmembrane region" description="Helical" evidence="5">
    <location>
        <begin position="272"/>
        <end position="289"/>
    </location>
</feature>
<accession>A0A7W4H399</accession>
<gene>
    <name evidence="7" type="ORF">H3H45_09130</name>
</gene>
<reference evidence="7 8" key="1">
    <citation type="submission" date="2020-08" db="EMBL/GenBank/DDBJ databases">
        <authorList>
            <person name="Kim C.M."/>
        </authorList>
    </citation>
    <scope>NUCLEOTIDE SEQUENCE [LARGE SCALE GENOMIC DNA]</scope>
    <source>
        <strain evidence="7 8">SR9</strain>
    </source>
</reference>
<proteinExistence type="predicted"/>
<protein>
    <submittedName>
        <fullName evidence="7">EamA family transporter</fullName>
    </submittedName>
</protein>
<name>A0A7W4H399_9GAMM</name>
<dbReference type="InterPro" id="IPR000620">
    <property type="entry name" value="EamA_dom"/>
</dbReference>
<dbReference type="AlphaFoldDB" id="A0A7W4H399"/>
<keyword evidence="8" id="KW-1185">Reference proteome</keyword>
<dbReference type="PANTHER" id="PTHR32322">
    <property type="entry name" value="INNER MEMBRANE TRANSPORTER"/>
    <property type="match status" value="1"/>
</dbReference>
<keyword evidence="3 5" id="KW-1133">Transmembrane helix</keyword>
<keyword evidence="4 5" id="KW-0472">Membrane</keyword>
<keyword evidence="2 5" id="KW-0812">Transmembrane</keyword>
<feature type="transmembrane region" description="Helical" evidence="5">
    <location>
        <begin position="216"/>
        <end position="235"/>
    </location>
</feature>
<organism evidence="7 8">
    <name type="scientific">Aquipseudomonas guryensis</name>
    <dbReference type="NCBI Taxonomy" id="2759165"/>
    <lineage>
        <taxon>Bacteria</taxon>
        <taxon>Pseudomonadati</taxon>
        <taxon>Pseudomonadota</taxon>
        <taxon>Gammaproteobacteria</taxon>
        <taxon>Pseudomonadales</taxon>
        <taxon>Pseudomonadaceae</taxon>
        <taxon>Aquipseudomonas</taxon>
    </lineage>
</organism>
<feature type="domain" description="EamA" evidence="6">
    <location>
        <begin position="149"/>
        <end position="289"/>
    </location>
</feature>
<dbReference type="Pfam" id="PF00892">
    <property type="entry name" value="EamA"/>
    <property type="match status" value="2"/>
</dbReference>
<dbReference type="GO" id="GO:0016020">
    <property type="term" value="C:membrane"/>
    <property type="evidence" value="ECO:0007669"/>
    <property type="project" value="UniProtKB-SubCell"/>
</dbReference>
<feature type="transmembrane region" description="Helical" evidence="5">
    <location>
        <begin position="125"/>
        <end position="143"/>
    </location>
</feature>
<evidence type="ECO:0000313" key="8">
    <source>
        <dbReference type="Proteomes" id="UP000581189"/>
    </source>
</evidence>
<evidence type="ECO:0000259" key="6">
    <source>
        <dbReference type="Pfam" id="PF00892"/>
    </source>
</evidence>
<feature type="transmembrane region" description="Helical" evidence="5">
    <location>
        <begin position="184"/>
        <end position="204"/>
    </location>
</feature>
<feature type="transmembrane region" description="Helical" evidence="5">
    <location>
        <begin position="149"/>
        <end position="172"/>
    </location>
</feature>
<feature type="transmembrane region" description="Helical" evidence="5">
    <location>
        <begin position="66"/>
        <end position="89"/>
    </location>
</feature>
<evidence type="ECO:0000256" key="2">
    <source>
        <dbReference type="ARBA" id="ARBA00022692"/>
    </source>
</evidence>
<dbReference type="Gene3D" id="1.10.3730.20">
    <property type="match status" value="1"/>
</dbReference>
<feature type="transmembrane region" description="Helical" evidence="5">
    <location>
        <begin position="247"/>
        <end position="266"/>
    </location>
</feature>
<evidence type="ECO:0000256" key="3">
    <source>
        <dbReference type="ARBA" id="ARBA00022989"/>
    </source>
</evidence>
<dbReference type="PANTHER" id="PTHR32322:SF9">
    <property type="entry name" value="AMINO-ACID METABOLITE EFFLUX PUMP-RELATED"/>
    <property type="match status" value="1"/>
</dbReference>
<sequence>MKPADLFRLMLLAAIWGASFLFMRVAVPVLGSMPTAFFRASLGAIGLLLFLLLVRPAWVFSGKFKTCLVLGVINAGLPSAMYCLAAQILPAGYSAIFNATTPLMGVLIGALFFSEAMTPSKAAGVALGLFGVAVLTRTGPVAFDLELLLGAGACLVATTCYGFAGFLTRKWIGQQGGLDNRLTAFASLCGASLFLLPLFAGSLVLQPPASWGGIEVWLSLAALGLVCTAFAYVLYFRLLSDIGPIKASTTTFLIPPFGVLWGALLLDEPLTWAYLPGSVLIAIALWLVVRPSSTGKVLARRSPDAIRGRLASRRPR</sequence>
<evidence type="ECO:0000256" key="5">
    <source>
        <dbReference type="SAM" id="Phobius"/>
    </source>
</evidence>
<feature type="transmembrane region" description="Helical" evidence="5">
    <location>
        <begin position="95"/>
        <end position="113"/>
    </location>
</feature>
<evidence type="ECO:0000313" key="7">
    <source>
        <dbReference type="EMBL" id="MBB1519398.1"/>
    </source>
</evidence>
<dbReference type="EMBL" id="JACJFN010000002">
    <property type="protein sequence ID" value="MBB1519398.1"/>
    <property type="molecule type" value="Genomic_DNA"/>
</dbReference>
<dbReference type="SUPFAM" id="SSF103481">
    <property type="entry name" value="Multidrug resistance efflux transporter EmrE"/>
    <property type="match status" value="2"/>
</dbReference>
<feature type="transmembrane region" description="Helical" evidence="5">
    <location>
        <begin position="36"/>
        <end position="54"/>
    </location>
</feature>
<comment type="subcellular location">
    <subcellularLocation>
        <location evidence="1">Membrane</location>
        <topology evidence="1">Multi-pass membrane protein</topology>
    </subcellularLocation>
</comment>
<evidence type="ECO:0000256" key="1">
    <source>
        <dbReference type="ARBA" id="ARBA00004141"/>
    </source>
</evidence>
<dbReference type="RefSeq" id="WP_182833423.1">
    <property type="nucleotide sequence ID" value="NZ_JACJFN010000002.1"/>
</dbReference>
<evidence type="ECO:0000256" key="4">
    <source>
        <dbReference type="ARBA" id="ARBA00023136"/>
    </source>
</evidence>
<comment type="caution">
    <text evidence="7">The sequence shown here is derived from an EMBL/GenBank/DDBJ whole genome shotgun (WGS) entry which is preliminary data.</text>
</comment>
<dbReference type="Proteomes" id="UP000581189">
    <property type="component" value="Unassembled WGS sequence"/>
</dbReference>
<dbReference type="InterPro" id="IPR050638">
    <property type="entry name" value="AA-Vitamin_Transporters"/>
</dbReference>
<feature type="domain" description="EamA" evidence="6">
    <location>
        <begin position="9"/>
        <end position="136"/>
    </location>
</feature>